<gene>
    <name evidence="9" type="ORF">AFUS01_LOCUS25676</name>
</gene>
<protein>
    <submittedName>
        <fullName evidence="9">Uncharacterized protein</fullName>
    </submittedName>
</protein>
<evidence type="ECO:0000259" key="8">
    <source>
        <dbReference type="PROSITE" id="PS51259"/>
    </source>
</evidence>
<evidence type="ECO:0000256" key="4">
    <source>
        <dbReference type="ARBA" id="ARBA00022490"/>
    </source>
</evidence>
<keyword evidence="3" id="KW-0268">Exocytosis</keyword>
<dbReference type="AlphaFoldDB" id="A0A8J2L3Z3"/>
<comment type="caution">
    <text evidence="9">The sequence shown here is derived from an EMBL/GenBank/DDBJ whole genome shotgun (WGS) entry which is preliminary data.</text>
</comment>
<dbReference type="InterPro" id="IPR014772">
    <property type="entry name" value="Munc13_dom-2"/>
</dbReference>
<dbReference type="InterPro" id="IPR052095">
    <property type="entry name" value="UNC-13_domain"/>
</dbReference>
<evidence type="ECO:0000256" key="2">
    <source>
        <dbReference type="ARBA" id="ARBA00004603"/>
    </source>
</evidence>
<sequence length="1119" mass="128514">MENIRNSAIGKAAKSIRTSFNANADDEYFKRISSFKKHYEEKETETVREFARKYSTDFPEHRVSPKLLRPAVESLNMDGLYVQVLKSLEPTIQSEEQSDCESDSLASYLKKAFHKCPESHGRLETLAQGKQSSYVLNVEVVKAKDLTGKDANGLSDPFCAVYISPEMKHYTLIQDATLNPVWTEHFSFPIGSIQDDVLHLEVWDYDPPESLLEKVRRISEVNSTRGLRNLFTEVAVFAAAAGKQRNQFLASLQIPIKDIPAEGYEKWFYLDSTNNRKGEIFVRMIVGAKKNKQVIVKEYRHVMYLIMACELAEREDRQYSWDGEFSPHAQFVLNQLKLQGGLLPCDVVLAQWQVYTRVHCEVPLDTKLFPRLLNKILEHLEHEDFGSNEIELFWRSCEILLENFTSFVFNNYQYFLTESTAISQMQQMIRTLLILETYLSKKPENNAVITTAIITEKITSAISIGAETMFGVIKMGSESGRNDIVVAIKIGQQLIADLKSRFEFLDEDFKELLEIQYSEIAYRVYDKKFRELVEPLALKYCAKFKPLEDKNENRLSQDMTIRNNGANLLELYLALKHFASIATTLKSQDNLSIQGSFQSWFSPAVIYWLDVASQEAESQIYKDVQHDNLTPVTDVNFDNRCFITSSAAEIQLIFERILDFWNHLSVPEMAKTLVFTSKIIEDISKLVVNYAKKIIKRAEQLEKNRLKTCLLSHEICFAITDIEFVIHELTSTHKKLETDIVAQLGTLTVPTIEFQQTLKIAINNSQDRAKKKADKIMGKVVSRQVELYINRLLTDDLETGSDKGSETYDCLHDNLKKLMKTQSTNTFDKLLVMIWENVSKGLKNIADRNIKLQKNRAMIYVGRIEKMLEVLTALFFPTGTAESDVRHKYHNPDIQEVLNLISLHKSPTNDLIIKYIQKRVQQQDESDVCTANHGILVFRTAYFEDEGMFRVEINSCKDLKAADMNGLSDPYVKLTIVPPEQYPKVNKKTKVKEKTLCPVFEETFSIPLTPEQMVSHGVLNFSVKDYDRMSKNDFLGEAYLSLESTRLFQQLRSASTVKLTDLPLIHLALSTPDSQMSQILEVLEIRQDDQQALNFAKKERAKQAEFEEKKPSFTRILSK</sequence>
<comment type="subcellular location">
    <subcellularLocation>
        <location evidence="1">Cytoplasm</location>
    </subcellularLocation>
    <subcellularLocation>
        <location evidence="2">Late endosome</location>
    </subcellularLocation>
</comment>
<name>A0A8J2L3Z3_9HEXA</name>
<dbReference type="PROSITE" id="PS51258">
    <property type="entry name" value="MHD1"/>
    <property type="match status" value="1"/>
</dbReference>
<proteinExistence type="predicted"/>
<evidence type="ECO:0000259" key="7">
    <source>
        <dbReference type="PROSITE" id="PS51258"/>
    </source>
</evidence>
<reference evidence="9" key="1">
    <citation type="submission" date="2021-06" db="EMBL/GenBank/DDBJ databases">
        <authorList>
            <person name="Hodson N. C."/>
            <person name="Mongue J. A."/>
            <person name="Jaron S. K."/>
        </authorList>
    </citation>
    <scope>NUCLEOTIDE SEQUENCE</scope>
</reference>
<evidence type="ECO:0000259" key="6">
    <source>
        <dbReference type="PROSITE" id="PS50004"/>
    </source>
</evidence>
<feature type="domain" description="MHD2" evidence="8">
    <location>
        <begin position="801"/>
        <end position="915"/>
    </location>
</feature>
<dbReference type="InterPro" id="IPR014770">
    <property type="entry name" value="Munc13_1"/>
</dbReference>
<dbReference type="OrthoDB" id="7976202at2759"/>
<evidence type="ECO:0000256" key="1">
    <source>
        <dbReference type="ARBA" id="ARBA00004496"/>
    </source>
</evidence>
<feature type="domain" description="MHD1" evidence="7">
    <location>
        <begin position="569"/>
        <end position="694"/>
    </location>
</feature>
<keyword evidence="5" id="KW-0967">Endosome</keyword>
<feature type="domain" description="C2" evidence="6">
    <location>
        <begin position="115"/>
        <end position="231"/>
    </location>
</feature>
<dbReference type="PROSITE" id="PS51259">
    <property type="entry name" value="MHD2"/>
    <property type="match status" value="1"/>
</dbReference>
<organism evidence="9 10">
    <name type="scientific">Allacma fusca</name>
    <dbReference type="NCBI Taxonomy" id="39272"/>
    <lineage>
        <taxon>Eukaryota</taxon>
        <taxon>Metazoa</taxon>
        <taxon>Ecdysozoa</taxon>
        <taxon>Arthropoda</taxon>
        <taxon>Hexapoda</taxon>
        <taxon>Collembola</taxon>
        <taxon>Symphypleona</taxon>
        <taxon>Sminthuridae</taxon>
        <taxon>Allacma</taxon>
    </lineage>
</organism>
<dbReference type="Pfam" id="PF00168">
    <property type="entry name" value="C2"/>
    <property type="match status" value="2"/>
</dbReference>
<feature type="domain" description="C2" evidence="6">
    <location>
        <begin position="932"/>
        <end position="1055"/>
    </location>
</feature>
<evidence type="ECO:0000313" key="10">
    <source>
        <dbReference type="Proteomes" id="UP000708208"/>
    </source>
</evidence>
<keyword evidence="10" id="KW-1185">Reference proteome</keyword>
<keyword evidence="4" id="KW-0963">Cytoplasm</keyword>
<evidence type="ECO:0000313" key="9">
    <source>
        <dbReference type="EMBL" id="CAG7787159.1"/>
    </source>
</evidence>
<dbReference type="GO" id="GO:0005770">
    <property type="term" value="C:late endosome"/>
    <property type="evidence" value="ECO:0007669"/>
    <property type="project" value="UniProtKB-SubCell"/>
</dbReference>
<dbReference type="GO" id="GO:0099503">
    <property type="term" value="C:secretory vesicle"/>
    <property type="evidence" value="ECO:0007669"/>
    <property type="project" value="TreeGrafter"/>
</dbReference>
<dbReference type="Proteomes" id="UP000708208">
    <property type="component" value="Unassembled WGS sequence"/>
</dbReference>
<dbReference type="PANTHER" id="PTHR45999">
    <property type="entry name" value="UNC-13-4A, ISOFORM B"/>
    <property type="match status" value="1"/>
</dbReference>
<evidence type="ECO:0000256" key="3">
    <source>
        <dbReference type="ARBA" id="ARBA00022483"/>
    </source>
</evidence>
<dbReference type="GO" id="GO:0006887">
    <property type="term" value="P:exocytosis"/>
    <property type="evidence" value="ECO:0007669"/>
    <property type="project" value="UniProtKB-KW"/>
</dbReference>
<accession>A0A8J2L3Z3</accession>
<dbReference type="PANTHER" id="PTHR45999:SF4">
    <property type="entry name" value="UNC-13-4A, ISOFORM B"/>
    <property type="match status" value="1"/>
</dbReference>
<dbReference type="EMBL" id="CAJVCH010332515">
    <property type="protein sequence ID" value="CAG7787159.1"/>
    <property type="molecule type" value="Genomic_DNA"/>
</dbReference>
<dbReference type="PROSITE" id="PS50004">
    <property type="entry name" value="C2"/>
    <property type="match status" value="2"/>
</dbReference>
<dbReference type="InterPro" id="IPR000008">
    <property type="entry name" value="C2_dom"/>
</dbReference>
<dbReference type="SMART" id="SM00239">
    <property type="entry name" value="C2"/>
    <property type="match status" value="2"/>
</dbReference>
<evidence type="ECO:0000256" key="5">
    <source>
        <dbReference type="ARBA" id="ARBA00022753"/>
    </source>
</evidence>